<dbReference type="InterPro" id="IPR000835">
    <property type="entry name" value="HTH_MarR-typ"/>
</dbReference>
<accession>A0ABY7C3L1</accession>
<dbReference type="PANTHER" id="PTHR33164">
    <property type="entry name" value="TRANSCRIPTIONAL REGULATOR, MARR FAMILY"/>
    <property type="match status" value="1"/>
</dbReference>
<dbReference type="PANTHER" id="PTHR33164:SF5">
    <property type="entry name" value="ORGANIC HYDROPEROXIDE RESISTANCE TRANSCRIPTIONAL REGULATOR"/>
    <property type="match status" value="1"/>
</dbReference>
<evidence type="ECO:0000256" key="1">
    <source>
        <dbReference type="ARBA" id="ARBA00004496"/>
    </source>
</evidence>
<evidence type="ECO:0000259" key="5">
    <source>
        <dbReference type="PROSITE" id="PS50995"/>
    </source>
</evidence>
<protein>
    <submittedName>
        <fullName evidence="6">MarR family transcriptional regulator</fullName>
    </submittedName>
</protein>
<dbReference type="RefSeq" id="WP_268882340.1">
    <property type="nucleotide sequence ID" value="NZ_CP114029.1"/>
</dbReference>
<evidence type="ECO:0000256" key="4">
    <source>
        <dbReference type="ARBA" id="ARBA00023163"/>
    </source>
</evidence>
<dbReference type="Pfam" id="PF01047">
    <property type="entry name" value="MarR"/>
    <property type="match status" value="1"/>
</dbReference>
<dbReference type="Proteomes" id="UP001164020">
    <property type="component" value="Chromosome"/>
</dbReference>
<reference evidence="6" key="1">
    <citation type="submission" date="2022-12" db="EMBL/GenBank/DDBJ databases">
        <title>Jiella pelagia sp. nov., isolated from phosphonate enriched culture of Northwest Pacific surface seawater.</title>
        <authorList>
            <person name="Shin D.Y."/>
            <person name="Hwang C.Y."/>
        </authorList>
    </citation>
    <scope>NUCLEOTIDE SEQUENCE</scope>
    <source>
        <strain evidence="6">HL-NP1</strain>
    </source>
</reference>
<name>A0ABY7C3L1_9HYPH</name>
<evidence type="ECO:0000313" key="7">
    <source>
        <dbReference type="Proteomes" id="UP001164020"/>
    </source>
</evidence>
<dbReference type="SMART" id="SM00347">
    <property type="entry name" value="HTH_MARR"/>
    <property type="match status" value="1"/>
</dbReference>
<dbReference type="EMBL" id="CP114029">
    <property type="protein sequence ID" value="WAP69915.1"/>
    <property type="molecule type" value="Genomic_DNA"/>
</dbReference>
<dbReference type="PRINTS" id="PR00598">
    <property type="entry name" value="HTHMARR"/>
</dbReference>
<evidence type="ECO:0000256" key="3">
    <source>
        <dbReference type="ARBA" id="ARBA00023125"/>
    </source>
</evidence>
<keyword evidence="7" id="KW-1185">Reference proteome</keyword>
<evidence type="ECO:0000313" key="6">
    <source>
        <dbReference type="EMBL" id="WAP69915.1"/>
    </source>
</evidence>
<evidence type="ECO:0000256" key="2">
    <source>
        <dbReference type="ARBA" id="ARBA00023015"/>
    </source>
</evidence>
<comment type="subcellular location">
    <subcellularLocation>
        <location evidence="1">Cytoplasm</location>
    </subcellularLocation>
</comment>
<dbReference type="InterPro" id="IPR036388">
    <property type="entry name" value="WH-like_DNA-bd_sf"/>
</dbReference>
<feature type="domain" description="HTH marR-type" evidence="5">
    <location>
        <begin position="31"/>
        <end position="161"/>
    </location>
</feature>
<keyword evidence="2" id="KW-0805">Transcription regulation</keyword>
<gene>
    <name evidence="6" type="ORF">OH818_06960</name>
</gene>
<dbReference type="PROSITE" id="PS50995">
    <property type="entry name" value="HTH_MARR_2"/>
    <property type="match status" value="1"/>
</dbReference>
<dbReference type="InterPro" id="IPR023187">
    <property type="entry name" value="Tscrpt_reg_MarR-type_CS"/>
</dbReference>
<organism evidence="6 7">
    <name type="scientific">Jiella pelagia</name>
    <dbReference type="NCBI Taxonomy" id="2986949"/>
    <lineage>
        <taxon>Bacteria</taxon>
        <taxon>Pseudomonadati</taxon>
        <taxon>Pseudomonadota</taxon>
        <taxon>Alphaproteobacteria</taxon>
        <taxon>Hyphomicrobiales</taxon>
        <taxon>Aurantimonadaceae</taxon>
        <taxon>Jiella</taxon>
    </lineage>
</organism>
<dbReference type="SUPFAM" id="SSF46785">
    <property type="entry name" value="Winged helix' DNA-binding domain"/>
    <property type="match status" value="1"/>
</dbReference>
<sequence>MFRIRLVHVGSRNCPHAGTISMNDEKKLSLDKQLCFALYAATNAVTRAYRPLLAQLDLTYPQYLVMLVLWQDGHSTSREIAQRLQLSANAISPLLDRLEESGLVTRQRDRTDRRVVHIALTPRGEASESAVYDAQQVVECQTGLAPDDLDHLRDELTALAERMATKTVSARGTRARQRLATNSGEPV</sequence>
<dbReference type="Gene3D" id="1.10.10.10">
    <property type="entry name" value="Winged helix-like DNA-binding domain superfamily/Winged helix DNA-binding domain"/>
    <property type="match status" value="1"/>
</dbReference>
<proteinExistence type="predicted"/>
<keyword evidence="4" id="KW-0804">Transcription</keyword>
<dbReference type="PROSITE" id="PS01117">
    <property type="entry name" value="HTH_MARR_1"/>
    <property type="match status" value="1"/>
</dbReference>
<dbReference type="InterPro" id="IPR036390">
    <property type="entry name" value="WH_DNA-bd_sf"/>
</dbReference>
<keyword evidence="3" id="KW-0238">DNA-binding</keyword>
<dbReference type="InterPro" id="IPR039422">
    <property type="entry name" value="MarR/SlyA-like"/>
</dbReference>